<keyword evidence="4" id="KW-0274">FAD</keyword>
<dbReference type="AlphaFoldDB" id="A0A8J3QPY4"/>
<dbReference type="Gene3D" id="3.40.462.20">
    <property type="match status" value="1"/>
</dbReference>
<keyword evidence="5" id="KW-0560">Oxidoreductase</keyword>
<feature type="domain" description="FAD-binding PCMH-type" evidence="6">
    <location>
        <begin position="40"/>
        <end position="209"/>
    </location>
</feature>
<dbReference type="InterPro" id="IPR016169">
    <property type="entry name" value="FAD-bd_PCMH_sub2"/>
</dbReference>
<accession>A0A8J3QPY4</accession>
<dbReference type="GO" id="GO:0071949">
    <property type="term" value="F:FAD binding"/>
    <property type="evidence" value="ECO:0007669"/>
    <property type="project" value="InterPro"/>
</dbReference>
<evidence type="ECO:0000256" key="1">
    <source>
        <dbReference type="ARBA" id="ARBA00001974"/>
    </source>
</evidence>
<dbReference type="Gene3D" id="3.30.43.10">
    <property type="entry name" value="Uridine Diphospho-n-acetylenolpyruvylglucosamine Reductase, domain 2"/>
    <property type="match status" value="1"/>
</dbReference>
<evidence type="ECO:0000313" key="8">
    <source>
        <dbReference type="Proteomes" id="UP000642748"/>
    </source>
</evidence>
<evidence type="ECO:0000313" key="7">
    <source>
        <dbReference type="EMBL" id="GIH15315.1"/>
    </source>
</evidence>
<dbReference type="PANTHER" id="PTHR42973:SF39">
    <property type="entry name" value="FAD-BINDING PCMH-TYPE DOMAIN-CONTAINING PROTEIN"/>
    <property type="match status" value="1"/>
</dbReference>
<dbReference type="GO" id="GO:0016491">
    <property type="term" value="F:oxidoreductase activity"/>
    <property type="evidence" value="ECO:0007669"/>
    <property type="project" value="UniProtKB-KW"/>
</dbReference>
<evidence type="ECO:0000256" key="5">
    <source>
        <dbReference type="ARBA" id="ARBA00023002"/>
    </source>
</evidence>
<dbReference type="InterPro" id="IPR012951">
    <property type="entry name" value="BBE"/>
</dbReference>
<sequence>MTFASDRDDLARLAAEVAGPVLVPNDDGYPAETATWNTALAQRPPVAVGATSAVDVQAAVRFAEANGMPVGMVATGHGAVVAVDGATMINLRRINGVSVDPDSRTATIGAAVTAQQLIEAAAKVGLAPLAGSSPSVGLVGYALGGGLSPTLGRRYGFAADHVHSAEIVTSDGVLRRIDADREPDLFWAIRGGMGNFGVVTSLTMNLVPVTRLYGGGLYFAGEHIEQVVDAFRGLVADAPPELTTSVAFVREPSLPSVPEPLRGRFTVHVRIAFVGPAAHGQRLVADLRAVAPVLVDTLAEMPYTAIASIHADPAGPIPTYEMSALLRDFPAEAAQALIAAAGPGVDTPVGLIEIRQLGGALVGEPRVPNAVGNRDAAFQLSAAAFGAPGAAEEFRAPLAALADAMAPWSTGGKQANFLTGYDTTVEAVARAYEPDTYHRLVEVKRACDPRNLFRVNHNIAPGR</sequence>
<dbReference type="SUPFAM" id="SSF56176">
    <property type="entry name" value="FAD-binding/transporter-associated domain-like"/>
    <property type="match status" value="1"/>
</dbReference>
<dbReference type="Pfam" id="PF08031">
    <property type="entry name" value="BBE"/>
    <property type="match status" value="1"/>
</dbReference>
<dbReference type="InterPro" id="IPR050416">
    <property type="entry name" value="FAD-linked_Oxidoreductase"/>
</dbReference>
<comment type="caution">
    <text evidence="7">The sequence shown here is derived from an EMBL/GenBank/DDBJ whole genome shotgun (WGS) entry which is preliminary data.</text>
</comment>
<gene>
    <name evidence="7" type="ORF">Raf01_34870</name>
</gene>
<evidence type="ECO:0000256" key="2">
    <source>
        <dbReference type="ARBA" id="ARBA00005466"/>
    </source>
</evidence>
<keyword evidence="8" id="KW-1185">Reference proteome</keyword>
<name>A0A8J3QPY4_9ACTN</name>
<dbReference type="PROSITE" id="PS00862">
    <property type="entry name" value="OX2_COVAL_FAD"/>
    <property type="match status" value="1"/>
</dbReference>
<evidence type="ECO:0000259" key="6">
    <source>
        <dbReference type="PROSITE" id="PS51387"/>
    </source>
</evidence>
<dbReference type="Gene3D" id="3.30.465.10">
    <property type="match status" value="1"/>
</dbReference>
<dbReference type="InterPro" id="IPR006094">
    <property type="entry name" value="Oxid_FAD_bind_N"/>
</dbReference>
<dbReference type="PANTHER" id="PTHR42973">
    <property type="entry name" value="BINDING OXIDOREDUCTASE, PUTATIVE (AFU_ORTHOLOGUE AFUA_1G17690)-RELATED"/>
    <property type="match status" value="1"/>
</dbReference>
<keyword evidence="3" id="KW-0285">Flavoprotein</keyword>
<dbReference type="Proteomes" id="UP000642748">
    <property type="component" value="Unassembled WGS sequence"/>
</dbReference>
<dbReference type="InterPro" id="IPR006093">
    <property type="entry name" value="Oxy_OxRdtase_FAD_BS"/>
</dbReference>
<dbReference type="Pfam" id="PF01565">
    <property type="entry name" value="FAD_binding_4"/>
    <property type="match status" value="1"/>
</dbReference>
<dbReference type="PROSITE" id="PS51387">
    <property type="entry name" value="FAD_PCMH"/>
    <property type="match status" value="1"/>
</dbReference>
<evidence type="ECO:0000256" key="3">
    <source>
        <dbReference type="ARBA" id="ARBA00022630"/>
    </source>
</evidence>
<protein>
    <submittedName>
        <fullName evidence="7">FAD-linked oxidase</fullName>
    </submittedName>
</protein>
<proteinExistence type="inferred from homology"/>
<dbReference type="EMBL" id="BONZ01000032">
    <property type="protein sequence ID" value="GIH15315.1"/>
    <property type="molecule type" value="Genomic_DNA"/>
</dbReference>
<organism evidence="7 8">
    <name type="scientific">Rugosimonospora africana</name>
    <dbReference type="NCBI Taxonomy" id="556532"/>
    <lineage>
        <taxon>Bacteria</taxon>
        <taxon>Bacillati</taxon>
        <taxon>Actinomycetota</taxon>
        <taxon>Actinomycetes</taxon>
        <taxon>Micromonosporales</taxon>
        <taxon>Micromonosporaceae</taxon>
        <taxon>Rugosimonospora</taxon>
    </lineage>
</organism>
<dbReference type="InterPro" id="IPR016167">
    <property type="entry name" value="FAD-bd_PCMH_sub1"/>
</dbReference>
<evidence type="ECO:0000256" key="4">
    <source>
        <dbReference type="ARBA" id="ARBA00022827"/>
    </source>
</evidence>
<dbReference type="InterPro" id="IPR016166">
    <property type="entry name" value="FAD-bd_PCMH"/>
</dbReference>
<comment type="similarity">
    <text evidence="2">Belongs to the oxygen-dependent FAD-linked oxidoreductase family.</text>
</comment>
<dbReference type="RefSeq" id="WP_203918958.1">
    <property type="nucleotide sequence ID" value="NZ_BONZ01000032.1"/>
</dbReference>
<reference evidence="7" key="1">
    <citation type="submission" date="2021-01" db="EMBL/GenBank/DDBJ databases">
        <title>Whole genome shotgun sequence of Rugosimonospora africana NBRC 104875.</title>
        <authorList>
            <person name="Komaki H."/>
            <person name="Tamura T."/>
        </authorList>
    </citation>
    <scope>NUCLEOTIDE SEQUENCE</scope>
    <source>
        <strain evidence="7">NBRC 104875</strain>
    </source>
</reference>
<comment type="cofactor">
    <cofactor evidence="1">
        <name>FAD</name>
        <dbReference type="ChEBI" id="CHEBI:57692"/>
    </cofactor>
</comment>
<dbReference type="InterPro" id="IPR036318">
    <property type="entry name" value="FAD-bd_PCMH-like_sf"/>
</dbReference>